<dbReference type="Pfam" id="PF12796">
    <property type="entry name" value="Ank_2"/>
    <property type="match status" value="2"/>
</dbReference>
<evidence type="ECO:0000256" key="1">
    <source>
        <dbReference type="ARBA" id="ARBA00022737"/>
    </source>
</evidence>
<keyword evidence="1" id="KW-0677">Repeat</keyword>
<name>A0AA35YKW2_LACSI</name>
<dbReference type="GO" id="GO:0045944">
    <property type="term" value="P:positive regulation of transcription by RNA polymerase II"/>
    <property type="evidence" value="ECO:0007669"/>
    <property type="project" value="TreeGrafter"/>
</dbReference>
<keyword evidence="5" id="KW-1185">Reference proteome</keyword>
<dbReference type="AlphaFoldDB" id="A0AA35YKW2"/>
<feature type="repeat" description="ANK" evidence="3">
    <location>
        <begin position="174"/>
        <end position="206"/>
    </location>
</feature>
<dbReference type="InterPro" id="IPR002110">
    <property type="entry name" value="Ankyrin_rpt"/>
</dbReference>
<dbReference type="GO" id="GO:0000976">
    <property type="term" value="F:transcription cis-regulatory region binding"/>
    <property type="evidence" value="ECO:0007669"/>
    <property type="project" value="TreeGrafter"/>
</dbReference>
<accession>A0AA35YKW2</accession>
<feature type="repeat" description="ANK" evidence="3">
    <location>
        <begin position="141"/>
        <end position="173"/>
    </location>
</feature>
<dbReference type="Proteomes" id="UP001177003">
    <property type="component" value="Chromosome 3"/>
</dbReference>
<keyword evidence="2 3" id="KW-0040">ANK repeat</keyword>
<protein>
    <recommendedName>
        <fullName evidence="6">26S proteasome non-ATPase regulatory subunit 10</fullName>
    </recommendedName>
</protein>
<evidence type="ECO:0000313" key="5">
    <source>
        <dbReference type="Proteomes" id="UP001177003"/>
    </source>
</evidence>
<dbReference type="EMBL" id="OX465079">
    <property type="protein sequence ID" value="CAI9275903.1"/>
    <property type="molecule type" value="Genomic_DNA"/>
</dbReference>
<dbReference type="PROSITE" id="PS50297">
    <property type="entry name" value="ANK_REP_REGION"/>
    <property type="match status" value="4"/>
</dbReference>
<proteinExistence type="predicted"/>
<evidence type="ECO:0008006" key="6">
    <source>
        <dbReference type="Google" id="ProtNLM"/>
    </source>
</evidence>
<dbReference type="PANTHER" id="PTHR24193">
    <property type="entry name" value="ANKYRIN REPEAT PROTEIN"/>
    <property type="match status" value="1"/>
</dbReference>
<dbReference type="InterPro" id="IPR036770">
    <property type="entry name" value="Ankyrin_rpt-contain_sf"/>
</dbReference>
<evidence type="ECO:0000313" key="4">
    <source>
        <dbReference type="EMBL" id="CAI9275903.1"/>
    </source>
</evidence>
<dbReference type="SMART" id="SM00248">
    <property type="entry name" value="ANK"/>
    <property type="match status" value="5"/>
</dbReference>
<reference evidence="4" key="1">
    <citation type="submission" date="2023-04" db="EMBL/GenBank/DDBJ databases">
        <authorList>
            <person name="Vijverberg K."/>
            <person name="Xiong W."/>
            <person name="Schranz E."/>
        </authorList>
    </citation>
    <scope>NUCLEOTIDE SEQUENCE</scope>
</reference>
<dbReference type="PROSITE" id="PS50088">
    <property type="entry name" value="ANK_REPEAT"/>
    <property type="match status" value="5"/>
</dbReference>
<gene>
    <name evidence="4" type="ORF">LSALG_LOCUS15922</name>
</gene>
<dbReference type="Pfam" id="PF00023">
    <property type="entry name" value="Ank"/>
    <property type="match status" value="1"/>
</dbReference>
<dbReference type="Gene3D" id="1.25.40.20">
    <property type="entry name" value="Ankyrin repeat-containing domain"/>
    <property type="match status" value="2"/>
</dbReference>
<dbReference type="GO" id="GO:0005634">
    <property type="term" value="C:nucleus"/>
    <property type="evidence" value="ECO:0007669"/>
    <property type="project" value="TreeGrafter"/>
</dbReference>
<evidence type="ECO:0000256" key="3">
    <source>
        <dbReference type="PROSITE-ProRule" id="PRU00023"/>
    </source>
</evidence>
<dbReference type="PRINTS" id="PR01415">
    <property type="entry name" value="ANKYRIN"/>
</dbReference>
<dbReference type="PANTHER" id="PTHR24193:SF121">
    <property type="entry name" value="ADA2A-CONTAINING COMPLEX COMPONENT 3, ISOFORM D"/>
    <property type="match status" value="1"/>
</dbReference>
<feature type="repeat" description="ANK" evidence="3">
    <location>
        <begin position="105"/>
        <end position="137"/>
    </location>
</feature>
<organism evidence="4 5">
    <name type="scientific">Lactuca saligna</name>
    <name type="common">Willowleaf lettuce</name>
    <dbReference type="NCBI Taxonomy" id="75948"/>
    <lineage>
        <taxon>Eukaryota</taxon>
        <taxon>Viridiplantae</taxon>
        <taxon>Streptophyta</taxon>
        <taxon>Embryophyta</taxon>
        <taxon>Tracheophyta</taxon>
        <taxon>Spermatophyta</taxon>
        <taxon>Magnoliopsida</taxon>
        <taxon>eudicotyledons</taxon>
        <taxon>Gunneridae</taxon>
        <taxon>Pentapetalae</taxon>
        <taxon>asterids</taxon>
        <taxon>campanulids</taxon>
        <taxon>Asterales</taxon>
        <taxon>Asteraceae</taxon>
        <taxon>Cichorioideae</taxon>
        <taxon>Cichorieae</taxon>
        <taxon>Lactucinae</taxon>
        <taxon>Lactuca</taxon>
    </lineage>
</organism>
<dbReference type="SUPFAM" id="SSF48403">
    <property type="entry name" value="Ankyrin repeat"/>
    <property type="match status" value="1"/>
</dbReference>
<evidence type="ECO:0000256" key="2">
    <source>
        <dbReference type="ARBA" id="ARBA00023043"/>
    </source>
</evidence>
<dbReference type="InterPro" id="IPR050663">
    <property type="entry name" value="Ankyrin-SOCS_Box"/>
</dbReference>
<sequence length="299" mass="32713">MRESFGYQFLPLRFSKLKFDPLSFSTSFALRLPHSKHLKPWTAPPIPKLPTEMEIDPQYPEPEADKTEIINEDDLFRAADNGDLSFFKSLSQPQLHRCLALRNEDGRSLLHVAVSSARTEVVKILAAFDHSISGINSADEEGWAPLHSAASSGNVEIVKILLDRGADVNLKNNGGRTALHYAASKGWLKVAEILLSNGAKINSKDKVGCTPLHRAASTGKSELCELLIEEGADIDAVDRAGQTPIMSAVICYNKEIALLLIRHGADVDVEDKEGYTVLGRASDEFRPILIDAAKAMLEG</sequence>
<feature type="repeat" description="ANK" evidence="3">
    <location>
        <begin position="207"/>
        <end position="239"/>
    </location>
</feature>
<feature type="repeat" description="ANK" evidence="3">
    <location>
        <begin position="240"/>
        <end position="272"/>
    </location>
</feature>